<name>A0AAV2JLC1_KNICA</name>
<gene>
    <name evidence="2" type="ORF">KC01_LOCUS7527</name>
</gene>
<dbReference type="EMBL" id="OZ035834">
    <property type="protein sequence ID" value="CAL1576069.1"/>
    <property type="molecule type" value="Genomic_DNA"/>
</dbReference>
<reference evidence="2 3" key="1">
    <citation type="submission" date="2024-04" db="EMBL/GenBank/DDBJ databases">
        <authorList>
            <person name="Waldvogel A.-M."/>
            <person name="Schoenle A."/>
        </authorList>
    </citation>
    <scope>NUCLEOTIDE SEQUENCE [LARGE SCALE GENOMIC DNA]</scope>
</reference>
<feature type="region of interest" description="Disordered" evidence="1">
    <location>
        <begin position="1"/>
        <end position="82"/>
    </location>
</feature>
<dbReference type="Proteomes" id="UP001497482">
    <property type="component" value="Chromosome 12"/>
</dbReference>
<evidence type="ECO:0000256" key="1">
    <source>
        <dbReference type="SAM" id="MobiDB-lite"/>
    </source>
</evidence>
<evidence type="ECO:0000313" key="2">
    <source>
        <dbReference type="EMBL" id="CAL1576069.1"/>
    </source>
</evidence>
<accession>A0AAV2JLC1</accession>
<organism evidence="2 3">
    <name type="scientific">Knipowitschia caucasica</name>
    <name type="common">Caucasian dwarf goby</name>
    <name type="synonym">Pomatoschistus caucasicus</name>
    <dbReference type="NCBI Taxonomy" id="637954"/>
    <lineage>
        <taxon>Eukaryota</taxon>
        <taxon>Metazoa</taxon>
        <taxon>Chordata</taxon>
        <taxon>Craniata</taxon>
        <taxon>Vertebrata</taxon>
        <taxon>Euteleostomi</taxon>
        <taxon>Actinopterygii</taxon>
        <taxon>Neopterygii</taxon>
        <taxon>Teleostei</taxon>
        <taxon>Neoteleostei</taxon>
        <taxon>Acanthomorphata</taxon>
        <taxon>Gobiaria</taxon>
        <taxon>Gobiiformes</taxon>
        <taxon>Gobioidei</taxon>
        <taxon>Gobiidae</taxon>
        <taxon>Gobiinae</taxon>
        <taxon>Knipowitschia</taxon>
    </lineage>
</organism>
<protein>
    <submittedName>
        <fullName evidence="2">Uncharacterized protein</fullName>
    </submittedName>
</protein>
<proteinExistence type="predicted"/>
<evidence type="ECO:0000313" key="3">
    <source>
        <dbReference type="Proteomes" id="UP001497482"/>
    </source>
</evidence>
<dbReference type="AlphaFoldDB" id="A0AAV2JLC1"/>
<keyword evidence="3" id="KW-1185">Reference proteome</keyword>
<sequence>MHDYRLEVEAVAGPSKRPEASSLELGPEVCPHAARVPPKAEERLTTSSPPPGVSERRGHPDHPTCFSWDHSPGSPSRFPQVSTWHRVPVERLGGEAEESEREQQANMEL</sequence>
<feature type="compositionally biased region" description="Polar residues" evidence="1">
    <location>
        <begin position="73"/>
        <end position="82"/>
    </location>
</feature>